<keyword evidence="2 10" id="KW-1003">Cell membrane</keyword>
<proteinExistence type="inferred from homology"/>
<dbReference type="AlphaFoldDB" id="A0A6N3A4Z4"/>
<dbReference type="Pfam" id="PF02537">
    <property type="entry name" value="CRCB"/>
    <property type="match status" value="1"/>
</dbReference>
<dbReference type="PANTHER" id="PTHR28259">
    <property type="entry name" value="FLUORIDE EXPORT PROTEIN 1-RELATED"/>
    <property type="match status" value="1"/>
</dbReference>
<evidence type="ECO:0000256" key="10">
    <source>
        <dbReference type="HAMAP-Rule" id="MF_00454"/>
    </source>
</evidence>
<keyword evidence="5 10" id="KW-0472">Membrane</keyword>
<keyword evidence="6 10" id="KW-0407">Ion channel</keyword>
<evidence type="ECO:0000256" key="9">
    <source>
        <dbReference type="ARBA" id="ARBA00049940"/>
    </source>
</evidence>
<evidence type="ECO:0000256" key="1">
    <source>
        <dbReference type="ARBA" id="ARBA00004651"/>
    </source>
</evidence>
<dbReference type="InterPro" id="IPR003691">
    <property type="entry name" value="FluC"/>
</dbReference>
<keyword evidence="4 10" id="KW-1133">Transmembrane helix</keyword>
<evidence type="ECO:0000256" key="7">
    <source>
        <dbReference type="ARBA" id="ARBA00035120"/>
    </source>
</evidence>
<protein>
    <recommendedName>
        <fullName evidence="10">Fluoride-specific ion channel FluC</fullName>
    </recommendedName>
</protein>
<keyword evidence="10" id="KW-0813">Transport</keyword>
<gene>
    <name evidence="10 11" type="primary">crcB</name>
    <name evidence="10" type="synonym">fluC</name>
    <name evidence="11" type="ORF">PGLFYP46_01236</name>
</gene>
<evidence type="ECO:0000256" key="5">
    <source>
        <dbReference type="ARBA" id="ARBA00023136"/>
    </source>
</evidence>
<comment type="activity regulation">
    <text evidence="10">Na(+) is not transported, but it plays an essential structural role and its presence is essential for fluoride channel function.</text>
</comment>
<dbReference type="RefSeq" id="WP_156700869.1">
    <property type="nucleotide sequence ID" value="NZ_CACRUP010000010.1"/>
</dbReference>
<comment type="function">
    <text evidence="9 10">Fluoride-specific ion channel. Important for reducing fluoride concentration in the cell, thus reducing its toxicity.</text>
</comment>
<evidence type="ECO:0000256" key="8">
    <source>
        <dbReference type="ARBA" id="ARBA00035585"/>
    </source>
</evidence>
<organism evidence="11">
    <name type="scientific">Peptoniphilus gorbachii</name>
    <dbReference type="NCBI Taxonomy" id="411567"/>
    <lineage>
        <taxon>Bacteria</taxon>
        <taxon>Bacillati</taxon>
        <taxon>Bacillota</taxon>
        <taxon>Tissierellia</taxon>
        <taxon>Tissierellales</taxon>
        <taxon>Peptoniphilaceae</taxon>
        <taxon>Peptoniphilus</taxon>
    </lineage>
</organism>
<keyword evidence="10" id="KW-0915">Sodium</keyword>
<feature type="transmembrane region" description="Helical" evidence="10">
    <location>
        <begin position="32"/>
        <end position="50"/>
    </location>
</feature>
<dbReference type="NCBIfam" id="TIGR00494">
    <property type="entry name" value="crcB"/>
    <property type="match status" value="1"/>
</dbReference>
<keyword evidence="10" id="KW-0406">Ion transport</keyword>
<reference evidence="11" key="1">
    <citation type="submission" date="2019-11" db="EMBL/GenBank/DDBJ databases">
        <authorList>
            <person name="Feng L."/>
        </authorList>
    </citation>
    <scope>NUCLEOTIDE SEQUENCE</scope>
    <source>
        <strain evidence="11">PgorbachiiLFYP46</strain>
    </source>
</reference>
<feature type="transmembrane region" description="Helical" evidence="10">
    <location>
        <begin position="62"/>
        <end position="83"/>
    </location>
</feature>
<evidence type="ECO:0000313" key="11">
    <source>
        <dbReference type="EMBL" id="VYT85407.1"/>
    </source>
</evidence>
<comment type="catalytic activity">
    <reaction evidence="8">
        <text>fluoride(in) = fluoride(out)</text>
        <dbReference type="Rhea" id="RHEA:76159"/>
        <dbReference type="ChEBI" id="CHEBI:17051"/>
    </reaction>
    <physiologicalReaction direction="left-to-right" evidence="8">
        <dbReference type="Rhea" id="RHEA:76160"/>
    </physiologicalReaction>
</comment>
<dbReference type="HAMAP" id="MF_00454">
    <property type="entry name" value="FluC"/>
    <property type="match status" value="1"/>
</dbReference>
<dbReference type="GO" id="GO:0046872">
    <property type="term" value="F:metal ion binding"/>
    <property type="evidence" value="ECO:0007669"/>
    <property type="project" value="UniProtKB-KW"/>
</dbReference>
<comment type="subcellular location">
    <subcellularLocation>
        <location evidence="1 10">Cell membrane</location>
        <topology evidence="1 10">Multi-pass membrane protein</topology>
    </subcellularLocation>
</comment>
<evidence type="ECO:0000256" key="3">
    <source>
        <dbReference type="ARBA" id="ARBA00022692"/>
    </source>
</evidence>
<keyword evidence="10" id="KW-0479">Metal-binding</keyword>
<name>A0A6N3A4Z4_9FIRM</name>
<evidence type="ECO:0000256" key="4">
    <source>
        <dbReference type="ARBA" id="ARBA00022989"/>
    </source>
</evidence>
<evidence type="ECO:0000256" key="6">
    <source>
        <dbReference type="ARBA" id="ARBA00023303"/>
    </source>
</evidence>
<dbReference type="EMBL" id="CACRUP010000010">
    <property type="protein sequence ID" value="VYT85407.1"/>
    <property type="molecule type" value="Genomic_DNA"/>
</dbReference>
<dbReference type="GO" id="GO:0062054">
    <property type="term" value="F:fluoride channel activity"/>
    <property type="evidence" value="ECO:0007669"/>
    <property type="project" value="UniProtKB-UniRule"/>
</dbReference>
<feature type="transmembrane region" description="Helical" evidence="10">
    <location>
        <begin position="95"/>
        <end position="116"/>
    </location>
</feature>
<evidence type="ECO:0000256" key="2">
    <source>
        <dbReference type="ARBA" id="ARBA00022475"/>
    </source>
</evidence>
<dbReference type="PANTHER" id="PTHR28259:SF1">
    <property type="entry name" value="FLUORIDE EXPORT PROTEIN 1-RELATED"/>
    <property type="match status" value="1"/>
</dbReference>
<feature type="binding site" evidence="10">
    <location>
        <position position="73"/>
    </location>
    <ligand>
        <name>Na(+)</name>
        <dbReference type="ChEBI" id="CHEBI:29101"/>
        <note>structural</note>
    </ligand>
</feature>
<keyword evidence="3 10" id="KW-0812">Transmembrane</keyword>
<dbReference type="GO" id="GO:0140114">
    <property type="term" value="P:cellular detoxification of fluoride"/>
    <property type="evidence" value="ECO:0007669"/>
    <property type="project" value="UniProtKB-UniRule"/>
</dbReference>
<comment type="similarity">
    <text evidence="7 10">Belongs to the fluoride channel Fluc/FEX (TC 1.A.43) family.</text>
</comment>
<feature type="binding site" evidence="10">
    <location>
        <position position="70"/>
    </location>
    <ligand>
        <name>Na(+)</name>
        <dbReference type="ChEBI" id="CHEBI:29101"/>
        <note>structural</note>
    </ligand>
</feature>
<dbReference type="GO" id="GO:0005886">
    <property type="term" value="C:plasma membrane"/>
    <property type="evidence" value="ECO:0007669"/>
    <property type="project" value="UniProtKB-SubCell"/>
</dbReference>
<accession>A0A6N3A4Z4</accession>
<sequence length="120" mass="13345">MYLFVALGGALGSSLRYFLSNKINSGGDFPLATLIINVVGAFFLAIIAFYAEKNKLDPRLILFLKVGFCGGFTTFSTFAFEIFNLEKNGNLNLSIFYALISIILSLIGIYFARFLILEKF</sequence>